<dbReference type="Proteomes" id="UP001500731">
    <property type="component" value="Unassembled WGS sequence"/>
</dbReference>
<name>A0ABP8P4U4_9MICO</name>
<dbReference type="InterPro" id="IPR050366">
    <property type="entry name" value="BP-dependent_transpt_permease"/>
</dbReference>
<feature type="transmembrane region" description="Helical" evidence="7">
    <location>
        <begin position="257"/>
        <end position="279"/>
    </location>
</feature>
<dbReference type="PROSITE" id="PS50928">
    <property type="entry name" value="ABC_TM1"/>
    <property type="match status" value="1"/>
</dbReference>
<evidence type="ECO:0000313" key="10">
    <source>
        <dbReference type="Proteomes" id="UP001500731"/>
    </source>
</evidence>
<feature type="transmembrane region" description="Helical" evidence="7">
    <location>
        <begin position="32"/>
        <end position="53"/>
    </location>
</feature>
<evidence type="ECO:0000256" key="4">
    <source>
        <dbReference type="ARBA" id="ARBA00022692"/>
    </source>
</evidence>
<keyword evidence="3" id="KW-1003">Cell membrane</keyword>
<dbReference type="SUPFAM" id="SSF161098">
    <property type="entry name" value="MetI-like"/>
    <property type="match status" value="1"/>
</dbReference>
<gene>
    <name evidence="9" type="ORF">GCM10023171_06060</name>
</gene>
<protein>
    <submittedName>
        <fullName evidence="9">ABC transporter permease subunit</fullName>
    </submittedName>
</protein>
<dbReference type="PANTHER" id="PTHR43386">
    <property type="entry name" value="OLIGOPEPTIDE TRANSPORT SYSTEM PERMEASE PROTEIN APPC"/>
    <property type="match status" value="1"/>
</dbReference>
<feature type="transmembrane region" description="Helical" evidence="7">
    <location>
        <begin position="129"/>
        <end position="149"/>
    </location>
</feature>
<keyword evidence="6 7" id="KW-0472">Membrane</keyword>
<dbReference type="RefSeq" id="WP_345184215.1">
    <property type="nucleotide sequence ID" value="NZ_BAABGP010000004.1"/>
</dbReference>
<dbReference type="Pfam" id="PF00528">
    <property type="entry name" value="BPD_transp_1"/>
    <property type="match status" value="1"/>
</dbReference>
<feature type="transmembrane region" description="Helical" evidence="7">
    <location>
        <begin position="95"/>
        <end position="117"/>
    </location>
</feature>
<evidence type="ECO:0000256" key="2">
    <source>
        <dbReference type="ARBA" id="ARBA00022448"/>
    </source>
</evidence>
<keyword evidence="10" id="KW-1185">Reference proteome</keyword>
<feature type="domain" description="ABC transmembrane type-1" evidence="8">
    <location>
        <begin position="91"/>
        <end position="279"/>
    </location>
</feature>
<evidence type="ECO:0000259" key="8">
    <source>
        <dbReference type="PROSITE" id="PS50928"/>
    </source>
</evidence>
<feature type="transmembrane region" description="Helical" evidence="7">
    <location>
        <begin position="155"/>
        <end position="172"/>
    </location>
</feature>
<dbReference type="InterPro" id="IPR000515">
    <property type="entry name" value="MetI-like"/>
</dbReference>
<evidence type="ECO:0000256" key="3">
    <source>
        <dbReference type="ARBA" id="ARBA00022475"/>
    </source>
</evidence>
<keyword evidence="4 7" id="KW-0812">Transmembrane</keyword>
<dbReference type="InterPro" id="IPR025966">
    <property type="entry name" value="OppC_N"/>
</dbReference>
<comment type="subcellular location">
    <subcellularLocation>
        <location evidence="1 7">Cell membrane</location>
        <topology evidence="1 7">Multi-pass membrane protein</topology>
    </subcellularLocation>
</comment>
<dbReference type="Pfam" id="PF12911">
    <property type="entry name" value="OppC_N"/>
    <property type="match status" value="1"/>
</dbReference>
<keyword evidence="2 7" id="KW-0813">Transport</keyword>
<dbReference type="PANTHER" id="PTHR43386:SF1">
    <property type="entry name" value="D,D-DIPEPTIDE TRANSPORT SYSTEM PERMEASE PROTEIN DDPC-RELATED"/>
    <property type="match status" value="1"/>
</dbReference>
<keyword evidence="5 7" id="KW-1133">Transmembrane helix</keyword>
<comment type="similarity">
    <text evidence="7">Belongs to the binding-protein-dependent transport system permease family.</text>
</comment>
<dbReference type="Gene3D" id="1.10.3720.10">
    <property type="entry name" value="MetI-like"/>
    <property type="match status" value="1"/>
</dbReference>
<evidence type="ECO:0000256" key="5">
    <source>
        <dbReference type="ARBA" id="ARBA00022989"/>
    </source>
</evidence>
<evidence type="ECO:0000256" key="7">
    <source>
        <dbReference type="RuleBase" id="RU363032"/>
    </source>
</evidence>
<comment type="caution">
    <text evidence="9">The sequence shown here is derived from an EMBL/GenBank/DDBJ whole genome shotgun (WGS) entry which is preliminary data.</text>
</comment>
<dbReference type="EMBL" id="BAABGP010000004">
    <property type="protein sequence ID" value="GAA4479962.1"/>
    <property type="molecule type" value="Genomic_DNA"/>
</dbReference>
<dbReference type="CDD" id="cd06261">
    <property type="entry name" value="TM_PBP2"/>
    <property type="match status" value="1"/>
</dbReference>
<feature type="transmembrane region" description="Helical" evidence="7">
    <location>
        <begin position="211"/>
        <end position="237"/>
    </location>
</feature>
<organism evidence="9 10">
    <name type="scientific">Microbacterium panaciterrae</name>
    <dbReference type="NCBI Taxonomy" id="985759"/>
    <lineage>
        <taxon>Bacteria</taxon>
        <taxon>Bacillati</taxon>
        <taxon>Actinomycetota</taxon>
        <taxon>Actinomycetes</taxon>
        <taxon>Micrococcales</taxon>
        <taxon>Microbacteriaceae</taxon>
        <taxon>Microbacterium</taxon>
    </lineage>
</organism>
<evidence type="ECO:0000256" key="6">
    <source>
        <dbReference type="ARBA" id="ARBA00023136"/>
    </source>
</evidence>
<accession>A0ABP8P4U4</accession>
<sequence length="289" mass="30385">MTAATDTVALATRPTARARGRSLLRGLRTPEAMTGLVIIAVTILLGILAPVLAQHSPYEQTPDAFLPPSGAHLLGTDEYGRDLFARVLFGIRQDLIVGAVAVPIGAIVGTVLGALSTTSRIVDTIIQRAFDVSLAFTGLVMGVTVAAIIGPGMPAILITVALVNIPLFGRLSRNAIRALQTREYVVAAQIVGARPLRVLFRHILPNALDSLIVQAALSLSMAVFIEGAMSFVGIGIRPPDASLGALLRTSITFLDRSPLYAIAPMIVVTAMVLAFNLIGDGLNKGLLKR</sequence>
<proteinExistence type="inferred from homology"/>
<evidence type="ECO:0000256" key="1">
    <source>
        <dbReference type="ARBA" id="ARBA00004651"/>
    </source>
</evidence>
<dbReference type="InterPro" id="IPR035906">
    <property type="entry name" value="MetI-like_sf"/>
</dbReference>
<reference evidence="10" key="1">
    <citation type="journal article" date="2019" name="Int. J. Syst. Evol. Microbiol.">
        <title>The Global Catalogue of Microorganisms (GCM) 10K type strain sequencing project: providing services to taxonomists for standard genome sequencing and annotation.</title>
        <authorList>
            <consortium name="The Broad Institute Genomics Platform"/>
            <consortium name="The Broad Institute Genome Sequencing Center for Infectious Disease"/>
            <person name="Wu L."/>
            <person name="Ma J."/>
        </authorList>
    </citation>
    <scope>NUCLEOTIDE SEQUENCE [LARGE SCALE GENOMIC DNA]</scope>
    <source>
        <strain evidence="10">JCM 17839</strain>
    </source>
</reference>
<evidence type="ECO:0000313" key="9">
    <source>
        <dbReference type="EMBL" id="GAA4479962.1"/>
    </source>
</evidence>